<comment type="caution">
    <text evidence="2">The sequence shown here is derived from an EMBL/GenBank/DDBJ whole genome shotgun (WGS) entry which is preliminary data.</text>
</comment>
<dbReference type="Proteomes" id="UP001595583">
    <property type="component" value="Unassembled WGS sequence"/>
</dbReference>
<proteinExistence type="predicted"/>
<name>A0ABV7K9Q4_9HYPH</name>
<keyword evidence="3" id="KW-1185">Reference proteome</keyword>
<protein>
    <submittedName>
        <fullName evidence="2">Uncharacterized protein</fullName>
    </submittedName>
</protein>
<accession>A0ABV7K9Q4</accession>
<gene>
    <name evidence="2" type="ORF">ACFOHJ_11505</name>
</gene>
<keyword evidence="1" id="KW-1133">Transmembrane helix</keyword>
<evidence type="ECO:0000313" key="3">
    <source>
        <dbReference type="Proteomes" id="UP001595583"/>
    </source>
</evidence>
<sequence length="49" mass="5124">MTGVTLTLAAAAYAAGASIPALFRANYDYVFTVCVHVAAFAAILGFLWL</sequence>
<feature type="transmembrane region" description="Helical" evidence="1">
    <location>
        <begin position="26"/>
        <end position="48"/>
    </location>
</feature>
<keyword evidence="1" id="KW-0812">Transmembrane</keyword>
<organism evidence="2 3">
    <name type="scientific">Aquamicrobium soli</name>
    <dbReference type="NCBI Taxonomy" id="1811518"/>
    <lineage>
        <taxon>Bacteria</taxon>
        <taxon>Pseudomonadati</taxon>
        <taxon>Pseudomonadota</taxon>
        <taxon>Alphaproteobacteria</taxon>
        <taxon>Hyphomicrobiales</taxon>
        <taxon>Phyllobacteriaceae</taxon>
        <taxon>Aquamicrobium</taxon>
    </lineage>
</organism>
<keyword evidence="1" id="KW-0472">Membrane</keyword>
<evidence type="ECO:0000256" key="1">
    <source>
        <dbReference type="SAM" id="Phobius"/>
    </source>
</evidence>
<reference evidence="3" key="1">
    <citation type="journal article" date="2019" name="Int. J. Syst. Evol. Microbiol.">
        <title>The Global Catalogue of Microorganisms (GCM) 10K type strain sequencing project: providing services to taxonomists for standard genome sequencing and annotation.</title>
        <authorList>
            <consortium name="The Broad Institute Genomics Platform"/>
            <consortium name="The Broad Institute Genome Sequencing Center for Infectious Disease"/>
            <person name="Wu L."/>
            <person name="Ma J."/>
        </authorList>
    </citation>
    <scope>NUCLEOTIDE SEQUENCE [LARGE SCALE GENOMIC DNA]</scope>
    <source>
        <strain evidence="3">KCTC 52165</strain>
    </source>
</reference>
<evidence type="ECO:0000313" key="2">
    <source>
        <dbReference type="EMBL" id="MFC3206840.1"/>
    </source>
</evidence>
<dbReference type="EMBL" id="JBHRTK010000012">
    <property type="protein sequence ID" value="MFC3206840.1"/>
    <property type="molecule type" value="Genomic_DNA"/>
</dbReference>